<accession>A0A8J4XXK1</accession>
<evidence type="ECO:0000256" key="1">
    <source>
        <dbReference type="SAM" id="MobiDB-lite"/>
    </source>
</evidence>
<feature type="region of interest" description="Disordered" evidence="1">
    <location>
        <begin position="724"/>
        <end position="846"/>
    </location>
</feature>
<feature type="region of interest" description="Disordered" evidence="1">
    <location>
        <begin position="351"/>
        <end position="485"/>
    </location>
</feature>
<feature type="compositionally biased region" description="Polar residues" evidence="1">
    <location>
        <begin position="465"/>
        <end position="474"/>
    </location>
</feature>
<feature type="compositionally biased region" description="Basic and acidic residues" evidence="1">
    <location>
        <begin position="932"/>
        <end position="948"/>
    </location>
</feature>
<feature type="region of interest" description="Disordered" evidence="1">
    <location>
        <begin position="608"/>
        <end position="707"/>
    </location>
</feature>
<protein>
    <submittedName>
        <fullName evidence="3">Coiled-coil domain-containing protein R3HCC1L</fullName>
    </submittedName>
</protein>
<dbReference type="GO" id="GO:0003676">
    <property type="term" value="F:nucleic acid binding"/>
    <property type="evidence" value="ECO:0007669"/>
    <property type="project" value="InterPro"/>
</dbReference>
<dbReference type="Gene3D" id="3.30.70.330">
    <property type="match status" value="1"/>
</dbReference>
<sequence length="1211" mass="134646">MLERQVELVPSVAVGPGLLKAWTLHVAMQESALLFPAVDPRRRYLIHSTVQDHFPALTSVSVGEGDQRRTAVSFRSAPSPPDNPLVSHSRDEAHTPPRHELDSRKQCMQPTTQPPKQEDQLHTQHSTHKQHQQHQQQQQGQQNTHKQQVQAQSTTEKPQNNVKQETLPLPLEASQARQSENQSRKEPPQQRQSQPPRQAQRFRSHSSSSSQARHRGWRGSVSPHHRTAPPDTTQHTTTHQGQALSEEIHSKRKRNRRNRRKDKAEQPQQDETCYQVNGKDKQTRQNAEPGQSRQAVRVTVQGEGKVSDNPNGPVPARVTRRAEWSGTAGVSDGGIRKKCKSVEAFGVSRNNVRSQGNTNPGSSEECESRLCSGGGSSSSSGLIIPPSRPGPHAMPVTMPPEISNNRRRTGKAAAQIYRPPPARSSREEVSPAYQSHGPPQPHPGPPEPLGYHTYPAVGRHRTDSECSTVNNANDFYNKGRGKRPDQVLYVPRGRRHNPSSTNGSARATPTPLQDLELLARPPSPTYSICSVASEYSGRNRYGRQGSQASLFDGEMEGRVRGKPPQVKGEINGRESNGGSHRQQKGGEGNGRFSNETYQLIERCLNHHDTDSARGKDRPGPSEMHKGQGGRKSPAPAWDPQHSIHSKENIMAPEAEAGRRQKKRRSRRRHSRSREPSVDHHNGGRTGEQTLRPLTPSHGGPGNEGRAASCERVFYNSTLERQDRGYDNYDRYSSSRASSRNPSLERPAHNPNGNWRAGGSSPMTPNKGSPQYCPPRFRDSTGKPPSGRLGSLPNVALDLEESGGPTRDATDHCHTLPVHLPSTRREEANLCTNPNTMPSRSRQDMPRLSLDYSMTSSLGDMALIDNSDAESPRQSPRQSQDIQASSKESLNSPARSPVLSSESSPCSSPAHPVEENTTQDVAEHNALNQTNIDHSDSHLDHRDTNHANTDHTSNPDPQPTEAWCQTQTELPDSTTETVQPGSTEEQNNSTEEREEKKASKKFSFNWADEVEDSWDSLYNESGDCLDPEVKQQLNDTLGKVKLEKPVNDYCRFQSRSEAEMNEDDYAHVIEIYDFPTSFKTQDLMMVFNQFHSNGFDIKWVDDSHALGIFSTALQAADALDLRHPLIKTRSLSNGTKTARAKAMRITDALLPYKRRPATSAALARRLVTGALGLKVNISREIREAERQKLKDAKARKRLEAKQRVDAWEGNLT</sequence>
<feature type="compositionally biased region" description="Low complexity" evidence="1">
    <location>
        <begin position="133"/>
        <end position="150"/>
    </location>
</feature>
<proteinExistence type="predicted"/>
<dbReference type="OrthoDB" id="5418203at2759"/>
<feature type="compositionally biased region" description="Basic residues" evidence="1">
    <location>
        <begin position="659"/>
        <end position="671"/>
    </location>
</feature>
<feature type="compositionally biased region" description="Polar residues" evidence="1">
    <location>
        <begin position="284"/>
        <end position="294"/>
    </location>
</feature>
<dbReference type="EMBL" id="JACEEZ010018418">
    <property type="protein sequence ID" value="KAG0716933.1"/>
    <property type="molecule type" value="Genomic_DNA"/>
</dbReference>
<feature type="region of interest" description="Disordered" evidence="1">
    <location>
        <begin position="865"/>
        <end position="916"/>
    </location>
</feature>
<feature type="compositionally biased region" description="Low complexity" evidence="1">
    <location>
        <begin position="730"/>
        <end position="739"/>
    </location>
</feature>
<organism evidence="3 4">
    <name type="scientific">Chionoecetes opilio</name>
    <name type="common">Atlantic snow crab</name>
    <name type="synonym">Cancer opilio</name>
    <dbReference type="NCBI Taxonomy" id="41210"/>
    <lineage>
        <taxon>Eukaryota</taxon>
        <taxon>Metazoa</taxon>
        <taxon>Ecdysozoa</taxon>
        <taxon>Arthropoda</taxon>
        <taxon>Crustacea</taxon>
        <taxon>Multicrustacea</taxon>
        <taxon>Malacostraca</taxon>
        <taxon>Eumalacostraca</taxon>
        <taxon>Eucarida</taxon>
        <taxon>Decapoda</taxon>
        <taxon>Pleocyemata</taxon>
        <taxon>Brachyura</taxon>
        <taxon>Eubrachyura</taxon>
        <taxon>Majoidea</taxon>
        <taxon>Majidae</taxon>
        <taxon>Chionoecetes</taxon>
    </lineage>
</organism>
<dbReference type="PANTHER" id="PTHR21678">
    <property type="entry name" value="GROWTH INHIBITION AND DIFFERENTIATION RELATED PROTEIN 88"/>
    <property type="match status" value="1"/>
</dbReference>
<evidence type="ECO:0000313" key="4">
    <source>
        <dbReference type="Proteomes" id="UP000770661"/>
    </source>
</evidence>
<dbReference type="PANTHER" id="PTHR21678:SF0">
    <property type="entry name" value="C3H1-TYPE DOMAIN-CONTAINING PROTEIN"/>
    <property type="match status" value="1"/>
</dbReference>
<reference evidence="3" key="1">
    <citation type="submission" date="2020-07" db="EMBL/GenBank/DDBJ databases">
        <title>The High-quality genome of the commercially important snow crab, Chionoecetes opilio.</title>
        <authorList>
            <person name="Jeong J.-H."/>
            <person name="Ryu S."/>
        </authorList>
    </citation>
    <scope>NUCLEOTIDE SEQUENCE</scope>
    <source>
        <strain evidence="3">MADBK_172401_WGS</strain>
        <tissue evidence="3">Digestive gland</tissue>
    </source>
</reference>
<dbReference type="InterPro" id="IPR001374">
    <property type="entry name" value="R3H_dom"/>
</dbReference>
<feature type="compositionally biased region" description="Polar residues" evidence="1">
    <location>
        <begin position="871"/>
        <end position="890"/>
    </location>
</feature>
<keyword evidence="4" id="KW-1185">Reference proteome</keyword>
<gene>
    <name evidence="3" type="primary">R3hcc1l</name>
    <name evidence="3" type="ORF">GWK47_008477</name>
</gene>
<feature type="compositionally biased region" description="Basic and acidic residues" evidence="1">
    <location>
        <begin position="608"/>
        <end position="625"/>
    </location>
</feature>
<feature type="region of interest" description="Disordered" evidence="1">
    <location>
        <begin position="538"/>
        <end position="592"/>
    </location>
</feature>
<feature type="region of interest" description="Disordered" evidence="1">
    <location>
        <begin position="931"/>
        <end position="999"/>
    </location>
</feature>
<feature type="compositionally biased region" description="Basic and acidic residues" evidence="1">
    <location>
        <begin position="88"/>
        <end position="105"/>
    </location>
</feature>
<feature type="compositionally biased region" description="Basic residues" evidence="1">
    <location>
        <begin position="250"/>
        <end position="261"/>
    </location>
</feature>
<dbReference type="AlphaFoldDB" id="A0A8J4XXK1"/>
<dbReference type="Pfam" id="PF01424">
    <property type="entry name" value="R3H"/>
    <property type="match status" value="1"/>
</dbReference>
<feature type="compositionally biased region" description="Low complexity" evidence="1">
    <location>
        <begin position="891"/>
        <end position="908"/>
    </location>
</feature>
<feature type="compositionally biased region" description="Pro residues" evidence="1">
    <location>
        <begin position="438"/>
        <end position="448"/>
    </location>
</feature>
<feature type="compositionally biased region" description="Basic and acidic residues" evidence="1">
    <location>
        <begin position="672"/>
        <end position="681"/>
    </location>
</feature>
<name>A0A8J4XXK1_CHIOP</name>
<feature type="compositionally biased region" description="Polar residues" evidence="1">
    <location>
        <begin position="351"/>
        <end position="360"/>
    </location>
</feature>
<feature type="compositionally biased region" description="Polar residues" evidence="1">
    <location>
        <begin position="106"/>
        <end position="115"/>
    </location>
</feature>
<feature type="domain" description="R3H" evidence="2">
    <location>
        <begin position="31"/>
        <end position="72"/>
    </location>
</feature>
<feature type="compositionally biased region" description="Basic residues" evidence="1">
    <location>
        <begin position="212"/>
        <end position="227"/>
    </location>
</feature>
<feature type="region of interest" description="Disordered" evidence="1">
    <location>
        <begin position="61"/>
        <end position="317"/>
    </location>
</feature>
<comment type="caution">
    <text evidence="3">The sequence shown here is derived from an EMBL/GenBank/DDBJ whole genome shotgun (WGS) entry which is preliminary data.</text>
</comment>
<dbReference type="Proteomes" id="UP000770661">
    <property type="component" value="Unassembled WGS sequence"/>
</dbReference>
<dbReference type="InterPro" id="IPR012677">
    <property type="entry name" value="Nucleotide-bd_a/b_plait_sf"/>
</dbReference>
<feature type="compositionally biased region" description="Low complexity" evidence="1">
    <location>
        <begin position="189"/>
        <end position="211"/>
    </location>
</feature>
<dbReference type="InterPro" id="IPR039884">
    <property type="entry name" value="R3HC1/R3HCL"/>
</dbReference>
<feature type="compositionally biased region" description="Polar residues" evidence="1">
    <location>
        <begin position="266"/>
        <end position="275"/>
    </location>
</feature>
<feature type="compositionally biased region" description="Polar residues" evidence="1">
    <location>
        <begin position="151"/>
        <end position="164"/>
    </location>
</feature>
<feature type="compositionally biased region" description="Polar residues" evidence="1">
    <location>
        <begin position="829"/>
        <end position="839"/>
    </location>
</feature>
<feature type="compositionally biased region" description="Polar residues" evidence="1">
    <location>
        <begin position="962"/>
        <end position="980"/>
    </location>
</feature>
<evidence type="ECO:0000259" key="2">
    <source>
        <dbReference type="Pfam" id="PF01424"/>
    </source>
</evidence>
<evidence type="ECO:0000313" key="3">
    <source>
        <dbReference type="EMBL" id="KAG0716933.1"/>
    </source>
</evidence>